<protein>
    <submittedName>
        <fullName evidence="6">GAF domain-containing protein</fullName>
    </submittedName>
</protein>
<dbReference type="Gene3D" id="1.10.10.10">
    <property type="entry name" value="Winged helix-like DNA-binding domain superfamily/Winged helix DNA-binding domain"/>
    <property type="match status" value="1"/>
</dbReference>
<dbReference type="STRING" id="490629.SAMN05216266_104139"/>
<dbReference type="Proteomes" id="UP000243799">
    <property type="component" value="Unassembled WGS sequence"/>
</dbReference>
<keyword evidence="2" id="KW-0418">Kinase</keyword>
<accession>A0A1I0Y1L4</accession>
<dbReference type="PIRSF" id="PIRSF036625">
    <property type="entry name" value="GAF_ANTAR"/>
    <property type="match status" value="1"/>
</dbReference>
<dbReference type="PROSITE" id="PS50921">
    <property type="entry name" value="ANTAR"/>
    <property type="match status" value="1"/>
</dbReference>
<evidence type="ECO:0000256" key="1">
    <source>
        <dbReference type="ARBA" id="ARBA00022679"/>
    </source>
</evidence>
<organism evidence="6 7">
    <name type="scientific">Amycolatopsis marina</name>
    <dbReference type="NCBI Taxonomy" id="490629"/>
    <lineage>
        <taxon>Bacteria</taxon>
        <taxon>Bacillati</taxon>
        <taxon>Actinomycetota</taxon>
        <taxon>Actinomycetes</taxon>
        <taxon>Pseudonocardiales</taxon>
        <taxon>Pseudonocardiaceae</taxon>
        <taxon>Amycolatopsis</taxon>
    </lineage>
</organism>
<reference evidence="7" key="1">
    <citation type="submission" date="2016-10" db="EMBL/GenBank/DDBJ databases">
        <authorList>
            <person name="Varghese N."/>
            <person name="Submissions S."/>
        </authorList>
    </citation>
    <scope>NUCLEOTIDE SEQUENCE [LARGE SCALE GENOMIC DNA]</scope>
    <source>
        <strain evidence="7">CGMCC 4.3568</strain>
    </source>
</reference>
<keyword evidence="1" id="KW-0808">Transferase</keyword>
<evidence type="ECO:0000256" key="2">
    <source>
        <dbReference type="ARBA" id="ARBA00022777"/>
    </source>
</evidence>
<dbReference type="InterPro" id="IPR029016">
    <property type="entry name" value="GAF-like_dom_sf"/>
</dbReference>
<dbReference type="OrthoDB" id="4929862at2"/>
<dbReference type="SUPFAM" id="SSF52172">
    <property type="entry name" value="CheY-like"/>
    <property type="match status" value="1"/>
</dbReference>
<dbReference type="InterPro" id="IPR012074">
    <property type="entry name" value="GAF_ANTAR"/>
</dbReference>
<dbReference type="Pfam" id="PF13185">
    <property type="entry name" value="GAF_2"/>
    <property type="match status" value="1"/>
</dbReference>
<proteinExistence type="predicted"/>
<evidence type="ECO:0000259" key="5">
    <source>
        <dbReference type="PROSITE" id="PS50921"/>
    </source>
</evidence>
<dbReference type="InterPro" id="IPR003018">
    <property type="entry name" value="GAF"/>
</dbReference>
<gene>
    <name evidence="6" type="ORF">SAMN05216266_104139</name>
</gene>
<name>A0A1I0Y1L4_9PSEU</name>
<dbReference type="AlphaFoldDB" id="A0A1I0Y1L4"/>
<dbReference type="RefSeq" id="WP_091671852.1">
    <property type="nucleotide sequence ID" value="NZ_FOKG01000004.1"/>
</dbReference>
<dbReference type="SUPFAM" id="SSF55781">
    <property type="entry name" value="GAF domain-like"/>
    <property type="match status" value="1"/>
</dbReference>
<dbReference type="InterPro" id="IPR011006">
    <property type="entry name" value="CheY-like_superfamily"/>
</dbReference>
<evidence type="ECO:0000313" key="6">
    <source>
        <dbReference type="EMBL" id="SFB06510.1"/>
    </source>
</evidence>
<feature type="domain" description="ANTAR" evidence="5">
    <location>
        <begin position="178"/>
        <end position="239"/>
    </location>
</feature>
<keyword evidence="7" id="KW-1185">Reference proteome</keyword>
<sequence length="247" mass="27224">MADRQDSTERQPFTHLDEVAGALEALSGDLDREQELGVLLQRVCEQVVRAVPDADLAGVMMSRDGVPETVAITDERVHDIDDAQYQAGEGPCLRAMGTGELVRSSAEEARERWPDFARALAEAHVGSFLSAPLVIDSQFSGALNLFGLQPHGFQELEARILEIYAIAVETALRSTWRYLQARTKVSQLEQALTSRAVIDQAKGILMAARGLTANEAFQELVKQSQRENVKLRDFAEEFVAKVTGQKN</sequence>
<evidence type="ECO:0000256" key="3">
    <source>
        <dbReference type="ARBA" id="ARBA00023015"/>
    </source>
</evidence>
<dbReference type="SMART" id="SM01012">
    <property type="entry name" value="ANTAR"/>
    <property type="match status" value="1"/>
</dbReference>
<keyword evidence="3" id="KW-0805">Transcription regulation</keyword>
<dbReference type="GO" id="GO:0016301">
    <property type="term" value="F:kinase activity"/>
    <property type="evidence" value="ECO:0007669"/>
    <property type="project" value="UniProtKB-KW"/>
</dbReference>
<dbReference type="Gene3D" id="3.30.450.40">
    <property type="match status" value="1"/>
</dbReference>
<evidence type="ECO:0000256" key="4">
    <source>
        <dbReference type="ARBA" id="ARBA00023163"/>
    </source>
</evidence>
<dbReference type="Pfam" id="PF03861">
    <property type="entry name" value="ANTAR"/>
    <property type="match status" value="1"/>
</dbReference>
<dbReference type="EMBL" id="FOKG01000004">
    <property type="protein sequence ID" value="SFB06510.1"/>
    <property type="molecule type" value="Genomic_DNA"/>
</dbReference>
<dbReference type="SMART" id="SM00065">
    <property type="entry name" value="GAF"/>
    <property type="match status" value="1"/>
</dbReference>
<keyword evidence="4" id="KW-0804">Transcription</keyword>
<dbReference type="GO" id="GO:0003723">
    <property type="term" value="F:RNA binding"/>
    <property type="evidence" value="ECO:0007669"/>
    <property type="project" value="InterPro"/>
</dbReference>
<dbReference type="InterPro" id="IPR005561">
    <property type="entry name" value="ANTAR"/>
</dbReference>
<dbReference type="InterPro" id="IPR036388">
    <property type="entry name" value="WH-like_DNA-bd_sf"/>
</dbReference>
<evidence type="ECO:0000313" key="7">
    <source>
        <dbReference type="Proteomes" id="UP000243799"/>
    </source>
</evidence>